<evidence type="ECO:0000259" key="12">
    <source>
        <dbReference type="PROSITE" id="PS50944"/>
    </source>
</evidence>
<keyword evidence="7" id="KW-0238">DNA-binding</keyword>
<evidence type="ECO:0000256" key="3">
    <source>
        <dbReference type="ARBA" id="ARBA00011738"/>
    </source>
</evidence>
<dbReference type="AlphaFoldDB" id="K0YSG1"/>
<keyword evidence="6" id="KW-0805">Transcription regulation</keyword>
<dbReference type="Proteomes" id="UP000003994">
    <property type="component" value="Unassembled WGS sequence"/>
</dbReference>
<dbReference type="GO" id="GO:0046983">
    <property type="term" value="F:protein dimerization activity"/>
    <property type="evidence" value="ECO:0007669"/>
    <property type="project" value="InterPro"/>
</dbReference>
<sequence>MTGKTPKSVDSTSSTLEPVDSIWASSSRMAQDYLKTLWGGEESGKHGMSVNDLASAMGVVASTASENVSRLVANGLVTHEPYRKVHFTDAGRALAISMVRRHRLLETYLHDRLNFEWDEVHEEAEILEHAISDRLLAHIDEALGKPERDPHGDLIPREDGSVVERVIYPLIATSKKTAGAEVGKWYRVTRLSDEDSAFLRILDSEGIGLDALVRIVDIDQAGQVSLEIRQATAPTVGAGRSVRLAGDVASIVMVSPLED</sequence>
<evidence type="ECO:0000256" key="6">
    <source>
        <dbReference type="ARBA" id="ARBA00023015"/>
    </source>
</evidence>
<evidence type="ECO:0000256" key="4">
    <source>
        <dbReference type="ARBA" id="ARBA00022490"/>
    </source>
</evidence>
<dbReference type="Pfam" id="PF02742">
    <property type="entry name" value="Fe_dep_repr_C"/>
    <property type="match status" value="1"/>
</dbReference>
<dbReference type="GO" id="GO:0045892">
    <property type="term" value="P:negative regulation of DNA-templated transcription"/>
    <property type="evidence" value="ECO:0007669"/>
    <property type="project" value="TreeGrafter"/>
</dbReference>
<keyword evidence="14" id="KW-1185">Reference proteome</keyword>
<dbReference type="RefSeq" id="WP_006681238.1">
    <property type="nucleotide sequence ID" value="NZ_JH815209.1"/>
</dbReference>
<dbReference type="InterPro" id="IPR050536">
    <property type="entry name" value="DtxR_MntR_Metal-Reg"/>
</dbReference>
<comment type="subcellular location">
    <subcellularLocation>
        <location evidence="1">Cytoplasm</location>
    </subcellularLocation>
</comment>
<organism evidence="13 14">
    <name type="scientific">Schaalia turicensis ACS-279-V-Col4</name>
    <dbReference type="NCBI Taxonomy" id="883077"/>
    <lineage>
        <taxon>Bacteria</taxon>
        <taxon>Bacillati</taxon>
        <taxon>Actinomycetota</taxon>
        <taxon>Actinomycetes</taxon>
        <taxon>Actinomycetales</taxon>
        <taxon>Actinomycetaceae</taxon>
        <taxon>Schaalia</taxon>
    </lineage>
</organism>
<evidence type="ECO:0000256" key="2">
    <source>
        <dbReference type="ARBA" id="ARBA00007871"/>
    </source>
</evidence>
<reference evidence="13 14" key="1">
    <citation type="submission" date="2012-07" db="EMBL/GenBank/DDBJ databases">
        <title>The Genome Sequence of Actinomyces turicensis ACS-279-V-COL4.</title>
        <authorList>
            <consortium name="The Broad Institute Genome Sequencing Platform"/>
            <person name="Earl A."/>
            <person name="Ward D."/>
            <person name="Feldgarden M."/>
            <person name="Gevers D."/>
            <person name="Saerens B."/>
            <person name="Vaneechoutte M."/>
            <person name="Walker B."/>
            <person name="Young S.K."/>
            <person name="Zeng Q."/>
            <person name="Gargeya S."/>
            <person name="Fitzgerald M."/>
            <person name="Haas B."/>
            <person name="Abouelleil A."/>
            <person name="Alvarado L."/>
            <person name="Arachchi H.M."/>
            <person name="Berlin A."/>
            <person name="Chapman S.B."/>
            <person name="Goldberg J."/>
            <person name="Griggs A."/>
            <person name="Gujja S."/>
            <person name="Hansen M."/>
            <person name="Howarth C."/>
            <person name="Imamovic A."/>
            <person name="Larimer J."/>
            <person name="McCowen C."/>
            <person name="Montmayeur A."/>
            <person name="Murphy C."/>
            <person name="Neiman D."/>
            <person name="Pearson M."/>
            <person name="Priest M."/>
            <person name="Roberts A."/>
            <person name="Saif S."/>
            <person name="Shea T."/>
            <person name="Sisk P."/>
            <person name="Sykes S."/>
            <person name="Wortman J."/>
            <person name="Nusbaum C."/>
            <person name="Birren B."/>
        </authorList>
    </citation>
    <scope>NUCLEOTIDE SEQUENCE [LARGE SCALE GENOMIC DNA]</scope>
    <source>
        <strain evidence="13 14">ACS-279-V-Col4</strain>
    </source>
</reference>
<evidence type="ECO:0000256" key="5">
    <source>
        <dbReference type="ARBA" id="ARBA00022491"/>
    </source>
</evidence>
<comment type="caution">
    <text evidence="13">The sequence shown here is derived from an EMBL/GenBank/DDBJ whole genome shotgun (WGS) entry which is preliminary data.</text>
</comment>
<accession>K0YSG1</accession>
<evidence type="ECO:0000256" key="8">
    <source>
        <dbReference type="ARBA" id="ARBA00023159"/>
    </source>
</evidence>
<name>K0YSG1_9ACTO</name>
<dbReference type="GO" id="GO:0003700">
    <property type="term" value="F:DNA-binding transcription factor activity"/>
    <property type="evidence" value="ECO:0007669"/>
    <property type="project" value="InterPro"/>
</dbReference>
<dbReference type="InterPro" id="IPR036388">
    <property type="entry name" value="WH-like_DNA-bd_sf"/>
</dbReference>
<keyword evidence="8" id="KW-0010">Activator</keyword>
<keyword evidence="9" id="KW-0804">Transcription</keyword>
<gene>
    <name evidence="13" type="ORF">HMPREF9241_01033</name>
</gene>
<dbReference type="InterPro" id="IPR022689">
    <property type="entry name" value="Iron_dep_repressor"/>
</dbReference>
<dbReference type="HOGENOM" id="CLU_069532_0_2_11"/>
<dbReference type="PROSITE" id="PS50944">
    <property type="entry name" value="HTH_DTXR"/>
    <property type="match status" value="1"/>
</dbReference>
<evidence type="ECO:0000256" key="1">
    <source>
        <dbReference type="ARBA" id="ARBA00004496"/>
    </source>
</evidence>
<comment type="similarity">
    <text evidence="2">Belongs to the DtxR/MntR family.</text>
</comment>
<proteinExistence type="inferred from homology"/>
<dbReference type="GO" id="GO:0005737">
    <property type="term" value="C:cytoplasm"/>
    <property type="evidence" value="ECO:0007669"/>
    <property type="project" value="UniProtKB-SubCell"/>
</dbReference>
<dbReference type="InterPro" id="IPR001367">
    <property type="entry name" value="Fe_dep_repressor"/>
</dbReference>
<dbReference type="SUPFAM" id="SSF46785">
    <property type="entry name" value="Winged helix' DNA-binding domain"/>
    <property type="match status" value="1"/>
</dbReference>
<evidence type="ECO:0000256" key="7">
    <source>
        <dbReference type="ARBA" id="ARBA00023125"/>
    </source>
</evidence>
<protein>
    <recommendedName>
        <fullName evidence="11">Manganese transport regulator</fullName>
    </recommendedName>
</protein>
<dbReference type="InterPro" id="IPR036390">
    <property type="entry name" value="WH_DNA-bd_sf"/>
</dbReference>
<dbReference type="EMBL" id="AGWQ01000006">
    <property type="protein sequence ID" value="EJZ86408.1"/>
    <property type="molecule type" value="Genomic_DNA"/>
</dbReference>
<dbReference type="GO" id="GO:0003677">
    <property type="term" value="F:DNA binding"/>
    <property type="evidence" value="ECO:0007669"/>
    <property type="project" value="UniProtKB-KW"/>
</dbReference>
<evidence type="ECO:0000256" key="9">
    <source>
        <dbReference type="ARBA" id="ARBA00023163"/>
    </source>
</evidence>
<dbReference type="PANTHER" id="PTHR33238">
    <property type="entry name" value="IRON (METAL) DEPENDENT REPRESSOR, DTXR FAMILY"/>
    <property type="match status" value="1"/>
</dbReference>
<evidence type="ECO:0000313" key="14">
    <source>
        <dbReference type="Proteomes" id="UP000003994"/>
    </source>
</evidence>
<keyword evidence="10" id="KW-0464">Manganese</keyword>
<dbReference type="SMART" id="SM00529">
    <property type="entry name" value="HTH_DTXR"/>
    <property type="match status" value="1"/>
</dbReference>
<comment type="subunit">
    <text evidence="3">Homodimer.</text>
</comment>
<keyword evidence="5" id="KW-0678">Repressor</keyword>
<evidence type="ECO:0000256" key="11">
    <source>
        <dbReference type="ARBA" id="ARBA00032593"/>
    </source>
</evidence>
<dbReference type="InterPro" id="IPR011991">
    <property type="entry name" value="ArsR-like_HTH"/>
</dbReference>
<dbReference type="PANTHER" id="PTHR33238:SF11">
    <property type="entry name" value="TRANSCRIPTIONAL REGULATOR MNTR"/>
    <property type="match status" value="1"/>
</dbReference>
<feature type="domain" description="HTH dtxR-type" evidence="12">
    <location>
        <begin position="27"/>
        <end position="88"/>
    </location>
</feature>
<dbReference type="SUPFAM" id="SSF47979">
    <property type="entry name" value="Iron-dependent repressor protein, dimerization domain"/>
    <property type="match status" value="1"/>
</dbReference>
<dbReference type="PATRIC" id="fig|883077.3.peg.1039"/>
<dbReference type="STRING" id="883077.HMPREF9241_01033"/>
<dbReference type="CDD" id="cd00090">
    <property type="entry name" value="HTH_ARSR"/>
    <property type="match status" value="1"/>
</dbReference>
<dbReference type="InterPro" id="IPR022687">
    <property type="entry name" value="HTH_DTXR"/>
</dbReference>
<dbReference type="Gene3D" id="1.10.10.10">
    <property type="entry name" value="Winged helix-like DNA-binding domain superfamily/Winged helix DNA-binding domain"/>
    <property type="match status" value="1"/>
</dbReference>
<evidence type="ECO:0000313" key="13">
    <source>
        <dbReference type="EMBL" id="EJZ86408.1"/>
    </source>
</evidence>
<evidence type="ECO:0000256" key="10">
    <source>
        <dbReference type="ARBA" id="ARBA00023211"/>
    </source>
</evidence>
<keyword evidence="4" id="KW-0963">Cytoplasm</keyword>
<dbReference type="GO" id="GO:0046914">
    <property type="term" value="F:transition metal ion binding"/>
    <property type="evidence" value="ECO:0007669"/>
    <property type="project" value="InterPro"/>
</dbReference>
<dbReference type="InterPro" id="IPR036421">
    <property type="entry name" value="Fe_dep_repressor_sf"/>
</dbReference>
<dbReference type="eggNOG" id="COG1321">
    <property type="taxonomic scope" value="Bacteria"/>
</dbReference>
<dbReference type="Pfam" id="PF01325">
    <property type="entry name" value="Fe_dep_repress"/>
    <property type="match status" value="1"/>
</dbReference>